<feature type="transmembrane region" description="Helical" evidence="1">
    <location>
        <begin position="249"/>
        <end position="270"/>
    </location>
</feature>
<feature type="chain" id="PRO_5019858800" description="NnrS family protein" evidence="2">
    <location>
        <begin position="20"/>
        <end position="374"/>
    </location>
</feature>
<keyword evidence="2" id="KW-0732">Signal</keyword>
<dbReference type="AlphaFoldDB" id="A0A495VMX1"/>
<keyword evidence="1" id="KW-0812">Transmembrane</keyword>
<feature type="transmembrane region" description="Helical" evidence="1">
    <location>
        <begin position="220"/>
        <end position="237"/>
    </location>
</feature>
<feature type="transmembrane region" description="Helical" evidence="1">
    <location>
        <begin position="91"/>
        <end position="113"/>
    </location>
</feature>
<evidence type="ECO:0000313" key="3">
    <source>
        <dbReference type="EMBL" id="RKT49675.1"/>
    </source>
</evidence>
<dbReference type="Proteomes" id="UP000270626">
    <property type="component" value="Unassembled WGS sequence"/>
</dbReference>
<evidence type="ECO:0000256" key="1">
    <source>
        <dbReference type="SAM" id="Phobius"/>
    </source>
</evidence>
<comment type="caution">
    <text evidence="3">The sequence shown here is derived from an EMBL/GenBank/DDBJ whole genome shotgun (WGS) entry which is preliminary data.</text>
</comment>
<gene>
    <name evidence="3" type="ORF">DFR40_3341</name>
</gene>
<reference evidence="3 4" key="1">
    <citation type="submission" date="2018-10" db="EMBL/GenBank/DDBJ databases">
        <title>Genomic Encyclopedia of Type Strains, Phase IV (KMG-IV): sequencing the most valuable type-strain genomes for metagenomic binning, comparative biology and taxonomic classification.</title>
        <authorList>
            <person name="Goeker M."/>
        </authorList>
    </citation>
    <scope>NUCLEOTIDE SEQUENCE [LARGE SCALE GENOMIC DNA]</scope>
    <source>
        <strain evidence="3 4">DSM 23841</strain>
    </source>
</reference>
<dbReference type="EMBL" id="RBXP01000020">
    <property type="protein sequence ID" value="RKT49675.1"/>
    <property type="molecule type" value="Genomic_DNA"/>
</dbReference>
<accession>A0A495VMX1</accession>
<feature type="transmembrane region" description="Helical" evidence="1">
    <location>
        <begin position="347"/>
        <end position="364"/>
    </location>
</feature>
<dbReference type="OrthoDB" id="8482278at2"/>
<feature type="transmembrane region" description="Helical" evidence="1">
    <location>
        <begin position="66"/>
        <end position="85"/>
    </location>
</feature>
<name>A0A495VMX1_9RHOO</name>
<evidence type="ECO:0000313" key="4">
    <source>
        <dbReference type="Proteomes" id="UP000270626"/>
    </source>
</evidence>
<feature type="transmembrane region" description="Helical" evidence="1">
    <location>
        <begin position="282"/>
        <end position="305"/>
    </location>
</feature>
<feature type="transmembrane region" description="Helical" evidence="1">
    <location>
        <begin position="197"/>
        <end position="214"/>
    </location>
</feature>
<feature type="transmembrane region" description="Helical" evidence="1">
    <location>
        <begin position="317"/>
        <end position="341"/>
    </location>
</feature>
<evidence type="ECO:0008006" key="5">
    <source>
        <dbReference type="Google" id="ProtNLM"/>
    </source>
</evidence>
<feature type="transmembrane region" description="Helical" evidence="1">
    <location>
        <begin position="125"/>
        <end position="146"/>
    </location>
</feature>
<evidence type="ECO:0000256" key="2">
    <source>
        <dbReference type="SAM" id="SignalP"/>
    </source>
</evidence>
<keyword evidence="4" id="KW-1185">Reference proteome</keyword>
<sequence>MLTTAALTLLALLAAALLAASGAGTPAAVAHLAFAVGIVPLIFAAISHFVPVLTRTGEPSAEIRRLPVFAQLSGLTVVLALQGWLPYFAVHAAATVDLVLAAILLRWVVARAGATLGRPHPGWRWYAGALALLGAALAAILAMALWPGQWAGWRLLHLHLNTLGLVGLAAFGTLPVLLPTALGQPEPEAAGWLKRRFWPMLLAVLLLAGGAAFFWPVSLAGAAILLVLALGLVAQWLRRFRPVSLFADGASCALLAAVAGWCLCLLGGALHGAGLVPARPTLAAWAAAFLLPLVSGALSQLLPVWRFPGPRTPARDAMRAVLVAGGAWRAALFLLAGLAFIADLTTAGAALLTTAMLLFAFSLLRAMRILRSTR</sequence>
<organism evidence="3 4">
    <name type="scientific">Azonexus fungiphilus</name>
    <dbReference type="NCBI Taxonomy" id="146940"/>
    <lineage>
        <taxon>Bacteria</taxon>
        <taxon>Pseudomonadati</taxon>
        <taxon>Pseudomonadota</taxon>
        <taxon>Betaproteobacteria</taxon>
        <taxon>Rhodocyclales</taxon>
        <taxon>Azonexaceae</taxon>
        <taxon>Azonexus</taxon>
    </lineage>
</organism>
<keyword evidence="1" id="KW-1133">Transmembrane helix</keyword>
<feature type="transmembrane region" description="Helical" evidence="1">
    <location>
        <begin position="158"/>
        <end position="177"/>
    </location>
</feature>
<feature type="signal peptide" evidence="2">
    <location>
        <begin position="1"/>
        <end position="19"/>
    </location>
</feature>
<keyword evidence="1" id="KW-0472">Membrane</keyword>
<protein>
    <recommendedName>
        <fullName evidence="5">NnrS family protein</fullName>
    </recommendedName>
</protein>
<feature type="transmembrane region" description="Helical" evidence="1">
    <location>
        <begin position="32"/>
        <end position="54"/>
    </location>
</feature>
<dbReference type="RefSeq" id="WP_121459595.1">
    <property type="nucleotide sequence ID" value="NZ_RBXP01000020.1"/>
</dbReference>
<proteinExistence type="predicted"/>